<dbReference type="Proteomes" id="UP001239445">
    <property type="component" value="Unassembled WGS sequence"/>
</dbReference>
<name>A0AAJ0FFQ1_9PEZI</name>
<comment type="similarity">
    <text evidence="1">Belongs to the methyltransferase superfamily. LaeA methyltransferase family.</text>
</comment>
<keyword evidence="3" id="KW-0808">Transferase</keyword>
<proteinExistence type="inferred from homology"/>
<evidence type="ECO:0000256" key="2">
    <source>
        <dbReference type="SAM" id="MobiDB-lite"/>
    </source>
</evidence>
<keyword evidence="4" id="KW-1185">Reference proteome</keyword>
<dbReference type="GO" id="GO:0032259">
    <property type="term" value="P:methylation"/>
    <property type="evidence" value="ECO:0007669"/>
    <property type="project" value="UniProtKB-KW"/>
</dbReference>
<dbReference type="PANTHER" id="PTHR43591">
    <property type="entry name" value="METHYLTRANSFERASE"/>
    <property type="match status" value="1"/>
</dbReference>
<dbReference type="Gene3D" id="3.40.50.150">
    <property type="entry name" value="Vaccinia Virus protein VP39"/>
    <property type="match status" value="1"/>
</dbReference>
<dbReference type="SUPFAM" id="SSF53335">
    <property type="entry name" value="S-adenosyl-L-methionine-dependent methyltransferases"/>
    <property type="match status" value="1"/>
</dbReference>
<evidence type="ECO:0000313" key="3">
    <source>
        <dbReference type="EMBL" id="KAK1760154.1"/>
    </source>
</evidence>
<dbReference type="CDD" id="cd02440">
    <property type="entry name" value="AdoMet_MTases"/>
    <property type="match status" value="1"/>
</dbReference>
<dbReference type="InterPro" id="IPR029063">
    <property type="entry name" value="SAM-dependent_MTases_sf"/>
</dbReference>
<feature type="region of interest" description="Disordered" evidence="2">
    <location>
        <begin position="1"/>
        <end position="31"/>
    </location>
</feature>
<gene>
    <name evidence="3" type="ORF">QBC47DRAFT_448742</name>
</gene>
<evidence type="ECO:0000256" key="1">
    <source>
        <dbReference type="ARBA" id="ARBA00038158"/>
    </source>
</evidence>
<organism evidence="3 4">
    <name type="scientific">Echria macrotheca</name>
    <dbReference type="NCBI Taxonomy" id="438768"/>
    <lineage>
        <taxon>Eukaryota</taxon>
        <taxon>Fungi</taxon>
        <taxon>Dikarya</taxon>
        <taxon>Ascomycota</taxon>
        <taxon>Pezizomycotina</taxon>
        <taxon>Sordariomycetes</taxon>
        <taxon>Sordariomycetidae</taxon>
        <taxon>Sordariales</taxon>
        <taxon>Schizotheciaceae</taxon>
        <taxon>Echria</taxon>
    </lineage>
</organism>
<protein>
    <submittedName>
        <fullName evidence="3">S-adenosyl-L-methionine-dependent methyltransferase</fullName>
    </submittedName>
</protein>
<reference evidence="3" key="1">
    <citation type="submission" date="2023-06" db="EMBL/GenBank/DDBJ databases">
        <title>Genome-scale phylogeny and comparative genomics of the fungal order Sordariales.</title>
        <authorList>
            <consortium name="Lawrence Berkeley National Laboratory"/>
            <person name="Hensen N."/>
            <person name="Bonometti L."/>
            <person name="Westerberg I."/>
            <person name="Brannstrom I.O."/>
            <person name="Guillou S."/>
            <person name="Cros-Aarteil S."/>
            <person name="Calhoun S."/>
            <person name="Haridas S."/>
            <person name="Kuo A."/>
            <person name="Mondo S."/>
            <person name="Pangilinan J."/>
            <person name="Riley R."/>
            <person name="Labutti K."/>
            <person name="Andreopoulos B."/>
            <person name="Lipzen A."/>
            <person name="Chen C."/>
            <person name="Yanf M."/>
            <person name="Daum C."/>
            <person name="Ng V."/>
            <person name="Clum A."/>
            <person name="Steindorff A."/>
            <person name="Ohm R."/>
            <person name="Martin F."/>
            <person name="Silar P."/>
            <person name="Natvig D."/>
            <person name="Lalanne C."/>
            <person name="Gautier V."/>
            <person name="Ament-Velasquez S.L."/>
            <person name="Kruys A."/>
            <person name="Hutchinson M.I."/>
            <person name="Powell A.J."/>
            <person name="Barry K."/>
            <person name="Miller A.N."/>
            <person name="Grigoriev I.V."/>
            <person name="Debuchy R."/>
            <person name="Gladieux P."/>
            <person name="Thoren M.H."/>
            <person name="Johannesson H."/>
        </authorList>
    </citation>
    <scope>NUCLEOTIDE SEQUENCE</scope>
    <source>
        <strain evidence="3">PSN4</strain>
    </source>
</reference>
<evidence type="ECO:0000313" key="4">
    <source>
        <dbReference type="Proteomes" id="UP001239445"/>
    </source>
</evidence>
<accession>A0AAJ0FFQ1</accession>
<dbReference type="GO" id="GO:0008168">
    <property type="term" value="F:methyltransferase activity"/>
    <property type="evidence" value="ECO:0007669"/>
    <property type="project" value="UniProtKB-KW"/>
</dbReference>
<keyword evidence="3" id="KW-0489">Methyltransferase</keyword>
<comment type="caution">
    <text evidence="3">The sequence shown here is derived from an EMBL/GenBank/DDBJ whole genome shotgun (WGS) entry which is preliminary data.</text>
</comment>
<dbReference type="EMBL" id="MU839827">
    <property type="protein sequence ID" value="KAK1760154.1"/>
    <property type="molecule type" value="Genomic_DNA"/>
</dbReference>
<dbReference type="Pfam" id="PF13489">
    <property type="entry name" value="Methyltransf_23"/>
    <property type="match status" value="1"/>
</dbReference>
<sequence>MSTSNTEAIEFDPSVVGNLPKDDDAESSSLHDSATSIAASIYEYRTIHGRSYQSSKTTEYWAPTDAKQIQGHDLIHQIMLMLMDNKLFCSPAENLKNILDVGTGTGIWAIDMADEFPSATVIGTDISPIQPTWVPPNCSFQIDDAQLDWTFDKDAFDLVHVRHLYGGIDSWPRLYAQAFAHVRPGGWFENSEIDLETRSENPAVANDADHVFKTWCRLFWDAGDRVGKTFKIARDRAMERYMAEAGFVDIQHLSWKLPIGSWPRDPLLKRVGQLNGLFIDQSLDGFALFPLGQIMGWSMDEVNALVDKMRVTLADPKSMAYYVVHTVYGRKPL</sequence>
<dbReference type="AlphaFoldDB" id="A0AAJ0FFQ1"/>
<dbReference type="PANTHER" id="PTHR43591:SF10">
    <property type="entry name" value="ABC TRANSMEMBRANE TYPE-1 DOMAIN-CONTAINING PROTEIN-RELATED"/>
    <property type="match status" value="1"/>
</dbReference>